<organism evidence="7 8">
    <name type="scientific">Nonomuraea monospora</name>
    <dbReference type="NCBI Taxonomy" id="568818"/>
    <lineage>
        <taxon>Bacteria</taxon>
        <taxon>Bacillati</taxon>
        <taxon>Actinomycetota</taxon>
        <taxon>Actinomycetes</taxon>
        <taxon>Streptosporangiales</taxon>
        <taxon>Streptosporangiaceae</taxon>
        <taxon>Nonomuraea</taxon>
    </lineage>
</organism>
<gene>
    <name evidence="7" type="ORF">GCM10009850_001960</name>
</gene>
<dbReference type="PANTHER" id="PTHR43853">
    <property type="entry name" value="3-KETOACYL-COA THIOLASE, PEROXISOMAL"/>
    <property type="match status" value="1"/>
</dbReference>
<name>A0ABN3C4C4_9ACTN</name>
<evidence type="ECO:0000313" key="8">
    <source>
        <dbReference type="Proteomes" id="UP001499843"/>
    </source>
</evidence>
<keyword evidence="2 4" id="KW-0808">Transferase</keyword>
<dbReference type="InterPro" id="IPR050215">
    <property type="entry name" value="Thiolase-like_sf_Thiolase"/>
</dbReference>
<dbReference type="InterPro" id="IPR016039">
    <property type="entry name" value="Thiolase-like"/>
</dbReference>
<dbReference type="EMBL" id="BAAAQX010000001">
    <property type="protein sequence ID" value="GAA2204130.1"/>
    <property type="molecule type" value="Genomic_DNA"/>
</dbReference>
<dbReference type="Proteomes" id="UP001499843">
    <property type="component" value="Unassembled WGS sequence"/>
</dbReference>
<protein>
    <submittedName>
        <fullName evidence="7">Acetyl-CoA C-acyltransferase</fullName>
    </submittedName>
</protein>
<evidence type="ECO:0000256" key="1">
    <source>
        <dbReference type="ARBA" id="ARBA00010982"/>
    </source>
</evidence>
<evidence type="ECO:0000256" key="4">
    <source>
        <dbReference type="RuleBase" id="RU003557"/>
    </source>
</evidence>
<dbReference type="PIRSF" id="PIRSF000429">
    <property type="entry name" value="Ac-CoA_Ac_transf"/>
    <property type="match status" value="1"/>
</dbReference>
<evidence type="ECO:0000313" key="7">
    <source>
        <dbReference type="EMBL" id="GAA2204130.1"/>
    </source>
</evidence>
<evidence type="ECO:0000259" key="5">
    <source>
        <dbReference type="Pfam" id="PF00108"/>
    </source>
</evidence>
<keyword evidence="3 4" id="KW-0012">Acyltransferase</keyword>
<feature type="domain" description="Thiolase N-terminal" evidence="5">
    <location>
        <begin position="7"/>
        <end position="258"/>
    </location>
</feature>
<dbReference type="Gene3D" id="3.40.47.10">
    <property type="match status" value="1"/>
</dbReference>
<dbReference type="InterPro" id="IPR020613">
    <property type="entry name" value="Thiolase_CS"/>
</dbReference>
<comment type="caution">
    <text evidence="7">The sequence shown here is derived from an EMBL/GenBank/DDBJ whole genome shotgun (WGS) entry which is preliminary data.</text>
</comment>
<dbReference type="Pfam" id="PF02803">
    <property type="entry name" value="Thiolase_C"/>
    <property type="match status" value="1"/>
</dbReference>
<dbReference type="SUPFAM" id="SSF53901">
    <property type="entry name" value="Thiolase-like"/>
    <property type="match status" value="2"/>
</dbReference>
<feature type="domain" description="Thiolase C-terminal" evidence="6">
    <location>
        <begin position="268"/>
        <end position="391"/>
    </location>
</feature>
<evidence type="ECO:0000259" key="6">
    <source>
        <dbReference type="Pfam" id="PF02803"/>
    </source>
</evidence>
<proteinExistence type="inferred from homology"/>
<keyword evidence="8" id="KW-1185">Reference proteome</keyword>
<accession>A0ABN3C4C4</accession>
<reference evidence="7 8" key="1">
    <citation type="journal article" date="2019" name="Int. J. Syst. Evol. Microbiol.">
        <title>The Global Catalogue of Microorganisms (GCM) 10K type strain sequencing project: providing services to taxonomists for standard genome sequencing and annotation.</title>
        <authorList>
            <consortium name="The Broad Institute Genomics Platform"/>
            <consortium name="The Broad Institute Genome Sequencing Center for Infectious Disease"/>
            <person name="Wu L."/>
            <person name="Ma J."/>
        </authorList>
    </citation>
    <scope>NUCLEOTIDE SEQUENCE [LARGE SCALE GENOMIC DNA]</scope>
    <source>
        <strain evidence="7 8">JCM 16114</strain>
    </source>
</reference>
<dbReference type="Pfam" id="PF00108">
    <property type="entry name" value="Thiolase_N"/>
    <property type="match status" value="1"/>
</dbReference>
<sequence>MPSSRDVVFVDGVRTPFGRSGPKGLYAETRADDLVVRVIRELVRRNPNLPPERVDEVAIAATTQIGDQGLTIGRSAAVLAGLPKTVPGYAIDRMCAGAMTAVTTVAGGIAFGAYDVAIAGGVEHMGRHPMGEGVDPNPRFLSEKLVDPSALVMGMTAENLHDRYPTISKERADAYAVLSQEKAAKAYADGKIQPDLVPTAIRTAEKGWGLAVEDEAPRPGTTLEGLSGLKTPFRPHGHVTAGNSSGINDGATGCVVAAAEVAEELGLSPKMRLVSYAFAGVDPEVMGVGPIPSTERALRLAGLDISDIGLFEINEAFAVQVLAFLEHFGIADDDARVNAYGGAIAYGHPLASSGVRLMTQLARQFGERPDVRYGITTMCVGMGMGGTVIWENLA</sequence>
<dbReference type="InterPro" id="IPR020617">
    <property type="entry name" value="Thiolase_C"/>
</dbReference>
<dbReference type="PANTHER" id="PTHR43853:SF2">
    <property type="entry name" value="3-OXOADIPYL-COA_3-OXO-5,6-DEHYDROSUBERYL-COA THIOLASE"/>
    <property type="match status" value="1"/>
</dbReference>
<evidence type="ECO:0000256" key="2">
    <source>
        <dbReference type="ARBA" id="ARBA00022679"/>
    </source>
</evidence>
<dbReference type="CDD" id="cd00751">
    <property type="entry name" value="thiolase"/>
    <property type="match status" value="1"/>
</dbReference>
<dbReference type="NCBIfam" id="TIGR01930">
    <property type="entry name" value="AcCoA-C-Actrans"/>
    <property type="match status" value="1"/>
</dbReference>
<dbReference type="InterPro" id="IPR020616">
    <property type="entry name" value="Thiolase_N"/>
</dbReference>
<dbReference type="PROSITE" id="PS00737">
    <property type="entry name" value="THIOLASE_2"/>
    <property type="match status" value="1"/>
</dbReference>
<comment type="similarity">
    <text evidence="1 4">Belongs to the thiolase-like superfamily. Thiolase family.</text>
</comment>
<evidence type="ECO:0000256" key="3">
    <source>
        <dbReference type="ARBA" id="ARBA00023315"/>
    </source>
</evidence>
<dbReference type="InterPro" id="IPR002155">
    <property type="entry name" value="Thiolase"/>
</dbReference>